<sequence>MKDKLEYKGNNVVGALMNVPIFDGTFFVVTDFTVLEDMDVYRDEGMGDVIVGESFLKEIKIKARRFDGMITIYNGPREGKSTNVGEVSTIWKFQSVRVLKPQDDIATYLVKVCKLWDDWEVDRYENANLDSKRHAFWSLNEDILKITVLKTNTPYPSRKIRRIRACIHQRPQKIKDQYAVSIGLNTPYSRYGINIIFWMISNVVPTPRNPQYAVSNTLICRSKLGSELTFLAGSELKTSELDTSELKTSELKTSEYRGEVEERDTLAEGTKGAQQLGLKRARVYSDLSPEDKDRQEEKQFTTTIVRYAQIINECGNSHDMSRMQMNSKFVNNMLPEWGRFITAMKLNSVQDGRVVVQNVQGRQNRGQGNNARGAGHIARNCTQPKRPQNSEYFKDKMLMMQAQENEVALDEKQLLFIAGGQDNVVDEDVDEQPIQDLTLNVDNVFQAKDCDAFDSDVDEAPTTQTMFMANLSFADLFMMKSVQYEIHDDVPPNYVVDPHANYTSDSNMIPYDQYVKDNTVPVVQSNVSSVPNDAYMMILNGMHEQPA</sequence>
<proteinExistence type="predicted"/>
<dbReference type="EMBL" id="BQNB010016582">
    <property type="protein sequence ID" value="GJT53382.1"/>
    <property type="molecule type" value="Genomic_DNA"/>
</dbReference>
<organism evidence="2 3">
    <name type="scientific">Tanacetum coccineum</name>
    <dbReference type="NCBI Taxonomy" id="301880"/>
    <lineage>
        <taxon>Eukaryota</taxon>
        <taxon>Viridiplantae</taxon>
        <taxon>Streptophyta</taxon>
        <taxon>Embryophyta</taxon>
        <taxon>Tracheophyta</taxon>
        <taxon>Spermatophyta</taxon>
        <taxon>Magnoliopsida</taxon>
        <taxon>eudicotyledons</taxon>
        <taxon>Gunneridae</taxon>
        <taxon>Pentapetalae</taxon>
        <taxon>asterids</taxon>
        <taxon>campanulids</taxon>
        <taxon>Asterales</taxon>
        <taxon>Asteraceae</taxon>
        <taxon>Asteroideae</taxon>
        <taxon>Anthemideae</taxon>
        <taxon>Anthemidinae</taxon>
        <taxon>Tanacetum</taxon>
    </lineage>
</organism>
<feature type="region of interest" description="Disordered" evidence="1">
    <location>
        <begin position="363"/>
        <end position="386"/>
    </location>
</feature>
<feature type="compositionally biased region" description="Low complexity" evidence="1">
    <location>
        <begin position="363"/>
        <end position="375"/>
    </location>
</feature>
<accession>A0ABQ5ESA3</accession>
<evidence type="ECO:0000313" key="3">
    <source>
        <dbReference type="Proteomes" id="UP001151760"/>
    </source>
</evidence>
<reference evidence="2" key="2">
    <citation type="submission" date="2022-01" db="EMBL/GenBank/DDBJ databases">
        <authorList>
            <person name="Yamashiro T."/>
            <person name="Shiraishi A."/>
            <person name="Satake H."/>
            <person name="Nakayama K."/>
        </authorList>
    </citation>
    <scope>NUCLEOTIDE SEQUENCE</scope>
</reference>
<comment type="caution">
    <text evidence="2">The sequence shown here is derived from an EMBL/GenBank/DDBJ whole genome shotgun (WGS) entry which is preliminary data.</text>
</comment>
<evidence type="ECO:0000313" key="2">
    <source>
        <dbReference type="EMBL" id="GJT53382.1"/>
    </source>
</evidence>
<keyword evidence="3" id="KW-1185">Reference proteome</keyword>
<evidence type="ECO:0000256" key="1">
    <source>
        <dbReference type="SAM" id="MobiDB-lite"/>
    </source>
</evidence>
<dbReference type="Proteomes" id="UP001151760">
    <property type="component" value="Unassembled WGS sequence"/>
</dbReference>
<reference evidence="2" key="1">
    <citation type="journal article" date="2022" name="Int. J. Mol. Sci.">
        <title>Draft Genome of Tanacetum Coccineum: Genomic Comparison of Closely Related Tanacetum-Family Plants.</title>
        <authorList>
            <person name="Yamashiro T."/>
            <person name="Shiraishi A."/>
            <person name="Nakayama K."/>
            <person name="Satake H."/>
        </authorList>
    </citation>
    <scope>NUCLEOTIDE SEQUENCE</scope>
</reference>
<name>A0ABQ5ESA3_9ASTR</name>
<protein>
    <recommendedName>
        <fullName evidence="4">Retrovirus-related Pol polyprotein from transposon TNT 1-94</fullName>
    </recommendedName>
</protein>
<gene>
    <name evidence="2" type="ORF">Tco_0988436</name>
</gene>
<evidence type="ECO:0008006" key="4">
    <source>
        <dbReference type="Google" id="ProtNLM"/>
    </source>
</evidence>